<dbReference type="Gene3D" id="3.30.470.20">
    <property type="entry name" value="ATP-grasp fold, B domain"/>
    <property type="match status" value="1"/>
</dbReference>
<keyword evidence="5" id="KW-0479">Metal-binding</keyword>
<dbReference type="Pfam" id="PF08443">
    <property type="entry name" value="RimK"/>
    <property type="match status" value="1"/>
</dbReference>
<keyword evidence="8" id="KW-0460">Magnesium</keyword>
<evidence type="ECO:0000256" key="8">
    <source>
        <dbReference type="ARBA" id="ARBA00022842"/>
    </source>
</evidence>
<sequence length="317" mass="34429">MKLGILVSHLRTEEKAILAAAAARGLSVERVFDREVWFDLTERRFPAVDLVLDRSLVHSRAEYTLRLLQLWGIPTVNSFETTTLCDNKFHTNIAFLEAGVPTLRTLIAYTPESALAAIEELGYPVVLKPNTGSWGRLLAKVNGRAAAQAVLEHKASLGSFHHSIFYIQEYVEKPGRDIRALVVGDRVVAASYRNAEHWITNTARGAVSTHAAITPEIEDLSLRAARAVGGEIMGVDLIETPDGLKVIEINVGAEFHGLRETTDTDIAGEIVNYLVEKAARLGIDTTALRQRAARVPGEAAARGDGAGVRAEAAARPP</sequence>
<dbReference type="InterPro" id="IPR004666">
    <property type="entry name" value="Rp_bS6_RimK/Lys_biosynth_LsyX"/>
</dbReference>
<feature type="compositionally biased region" description="Low complexity" evidence="11">
    <location>
        <begin position="297"/>
        <end position="317"/>
    </location>
</feature>
<gene>
    <name evidence="13" type="ORF">AVDCRST_MAG88-3565</name>
</gene>
<dbReference type="PROSITE" id="PS50975">
    <property type="entry name" value="ATP_GRASP"/>
    <property type="match status" value="1"/>
</dbReference>
<evidence type="ECO:0000256" key="2">
    <source>
        <dbReference type="ARBA" id="ARBA00006239"/>
    </source>
</evidence>
<dbReference type="Gene3D" id="3.30.1490.20">
    <property type="entry name" value="ATP-grasp fold, A domain"/>
    <property type="match status" value="1"/>
</dbReference>
<evidence type="ECO:0000256" key="6">
    <source>
        <dbReference type="ARBA" id="ARBA00022741"/>
    </source>
</evidence>
<evidence type="ECO:0000256" key="9">
    <source>
        <dbReference type="ARBA" id="ARBA00029440"/>
    </source>
</evidence>
<dbReference type="Gene3D" id="3.40.50.20">
    <property type="match status" value="1"/>
</dbReference>
<keyword evidence="7 10" id="KW-0067">ATP-binding</keyword>
<feature type="domain" description="ATP-grasp" evidence="12">
    <location>
        <begin position="92"/>
        <end position="275"/>
    </location>
</feature>
<dbReference type="GO" id="GO:0046872">
    <property type="term" value="F:metal ion binding"/>
    <property type="evidence" value="ECO:0007669"/>
    <property type="project" value="UniProtKB-KW"/>
</dbReference>
<dbReference type="Pfam" id="PF22626">
    <property type="entry name" value="LysX_preATP_grasp"/>
    <property type="match status" value="1"/>
</dbReference>
<dbReference type="FunFam" id="3.30.470.20:FF:000058">
    <property type="entry name" value="Alpha-aminoadipate--LysW ligase LysX protein"/>
    <property type="match status" value="1"/>
</dbReference>
<evidence type="ECO:0000256" key="1">
    <source>
        <dbReference type="ARBA" id="ARBA00001946"/>
    </source>
</evidence>
<evidence type="ECO:0000256" key="7">
    <source>
        <dbReference type="ARBA" id="ARBA00022840"/>
    </source>
</evidence>
<evidence type="ECO:0000259" key="12">
    <source>
        <dbReference type="PROSITE" id="PS50975"/>
    </source>
</evidence>
<dbReference type="GO" id="GO:0009085">
    <property type="term" value="P:lysine biosynthetic process"/>
    <property type="evidence" value="ECO:0007669"/>
    <property type="project" value="InterPro"/>
</dbReference>
<comment type="cofactor">
    <cofactor evidence="1">
        <name>Mg(2+)</name>
        <dbReference type="ChEBI" id="CHEBI:18420"/>
    </cofactor>
</comment>
<evidence type="ECO:0000256" key="11">
    <source>
        <dbReference type="SAM" id="MobiDB-lite"/>
    </source>
</evidence>
<keyword evidence="3 13" id="KW-0436">Ligase</keyword>
<evidence type="ECO:0000256" key="3">
    <source>
        <dbReference type="ARBA" id="ARBA00022598"/>
    </source>
</evidence>
<dbReference type="EMBL" id="CADCWM010000861">
    <property type="protein sequence ID" value="CAA9582866.1"/>
    <property type="molecule type" value="Genomic_DNA"/>
</dbReference>
<evidence type="ECO:0000256" key="4">
    <source>
        <dbReference type="ARBA" id="ARBA00022605"/>
    </source>
</evidence>
<dbReference type="SUPFAM" id="SSF56059">
    <property type="entry name" value="Glutathione synthetase ATP-binding domain-like"/>
    <property type="match status" value="1"/>
</dbReference>
<dbReference type="GO" id="GO:0005524">
    <property type="term" value="F:ATP binding"/>
    <property type="evidence" value="ECO:0007669"/>
    <property type="project" value="UniProtKB-UniRule"/>
</dbReference>
<keyword evidence="4" id="KW-0028">Amino-acid biosynthesis</keyword>
<accession>A0A6J4VNA8</accession>
<dbReference type="InterPro" id="IPR013651">
    <property type="entry name" value="ATP-grasp_RimK-type"/>
</dbReference>
<keyword evidence="6 10" id="KW-0547">Nucleotide-binding</keyword>
<evidence type="ECO:0000256" key="5">
    <source>
        <dbReference type="ARBA" id="ARBA00022723"/>
    </source>
</evidence>
<dbReference type="InterPro" id="IPR011870">
    <property type="entry name" value="LysX_arch"/>
</dbReference>
<dbReference type="InterPro" id="IPR011761">
    <property type="entry name" value="ATP-grasp"/>
</dbReference>
<dbReference type="GO" id="GO:0018169">
    <property type="term" value="F:ribosomal S6-glutamic acid ligase activity"/>
    <property type="evidence" value="ECO:0007669"/>
    <property type="project" value="TreeGrafter"/>
</dbReference>
<feature type="non-terminal residue" evidence="13">
    <location>
        <position position="317"/>
    </location>
</feature>
<feature type="region of interest" description="Disordered" evidence="11">
    <location>
        <begin position="296"/>
        <end position="317"/>
    </location>
</feature>
<name>A0A6J4VNA8_9BACT</name>
<dbReference type="NCBIfam" id="TIGR00768">
    <property type="entry name" value="rimK_fam"/>
    <property type="match status" value="1"/>
</dbReference>
<comment type="pathway">
    <text evidence="9">Amino-acid biosynthesis.</text>
</comment>
<dbReference type="EC" id="6.3.2.n4" evidence="13"/>
<comment type="similarity">
    <text evidence="2">Belongs to the RimK family. LysX subfamily.</text>
</comment>
<dbReference type="GO" id="GO:0005737">
    <property type="term" value="C:cytoplasm"/>
    <property type="evidence" value="ECO:0007669"/>
    <property type="project" value="TreeGrafter"/>
</dbReference>
<dbReference type="FunFam" id="3.30.1490.20:FF:000025">
    <property type="entry name" value="Alpha-aminoadipate--LysW ligase LysX protein"/>
    <property type="match status" value="1"/>
</dbReference>
<reference evidence="13" key="1">
    <citation type="submission" date="2020-02" db="EMBL/GenBank/DDBJ databases">
        <authorList>
            <person name="Meier V. D."/>
        </authorList>
    </citation>
    <scope>NUCLEOTIDE SEQUENCE</scope>
    <source>
        <strain evidence="13">AVDCRST_MAG88</strain>
    </source>
</reference>
<organism evidence="13">
    <name type="scientific">uncultured Thermomicrobiales bacterium</name>
    <dbReference type="NCBI Taxonomy" id="1645740"/>
    <lineage>
        <taxon>Bacteria</taxon>
        <taxon>Pseudomonadati</taxon>
        <taxon>Thermomicrobiota</taxon>
        <taxon>Thermomicrobia</taxon>
        <taxon>Thermomicrobiales</taxon>
        <taxon>environmental samples</taxon>
    </lineage>
</organism>
<dbReference type="InterPro" id="IPR054562">
    <property type="entry name" value="LysX/ArgX_preATP_grasp"/>
</dbReference>
<dbReference type="GO" id="GO:0009432">
    <property type="term" value="P:SOS response"/>
    <property type="evidence" value="ECO:0007669"/>
    <property type="project" value="TreeGrafter"/>
</dbReference>
<dbReference type="PANTHER" id="PTHR21621">
    <property type="entry name" value="RIBOSOMAL PROTEIN S6 MODIFICATION PROTEIN"/>
    <property type="match status" value="1"/>
</dbReference>
<dbReference type="AlphaFoldDB" id="A0A6J4VNA8"/>
<protein>
    <submittedName>
        <fullName evidence="13">Alpha-aminoadipate--LysW ligase (EC)</fullName>
        <ecNumber evidence="13">6.3.2.n4</ecNumber>
    </submittedName>
</protein>
<dbReference type="PANTHER" id="PTHR21621:SF0">
    <property type="entry name" value="BETA-CITRYLGLUTAMATE SYNTHASE B-RELATED"/>
    <property type="match status" value="1"/>
</dbReference>
<dbReference type="SUPFAM" id="SSF52440">
    <property type="entry name" value="PreATP-grasp domain"/>
    <property type="match status" value="1"/>
</dbReference>
<dbReference type="InterPro" id="IPR013815">
    <property type="entry name" value="ATP_grasp_subdomain_1"/>
</dbReference>
<dbReference type="NCBIfam" id="TIGR02144">
    <property type="entry name" value="LysX_arch"/>
    <property type="match status" value="1"/>
</dbReference>
<dbReference type="InterPro" id="IPR016185">
    <property type="entry name" value="PreATP-grasp_dom_sf"/>
</dbReference>
<proteinExistence type="inferred from homology"/>
<evidence type="ECO:0000313" key="13">
    <source>
        <dbReference type="EMBL" id="CAA9582866.1"/>
    </source>
</evidence>
<evidence type="ECO:0000256" key="10">
    <source>
        <dbReference type="PROSITE-ProRule" id="PRU00409"/>
    </source>
</evidence>